<feature type="binding site" evidence="10">
    <location>
        <position position="673"/>
    </location>
    <ligand>
        <name>Mg(2+)</name>
        <dbReference type="ChEBI" id="CHEBI:18420"/>
    </ligand>
</feature>
<evidence type="ECO:0000313" key="16">
    <source>
        <dbReference type="Proteomes" id="UP001273505"/>
    </source>
</evidence>
<dbReference type="PROSITE" id="PS51273">
    <property type="entry name" value="GATASE_TYPE_1"/>
    <property type="match status" value="1"/>
</dbReference>
<feature type="active site" evidence="10">
    <location>
        <position position="1255"/>
    </location>
</feature>
<feature type="active site" evidence="10">
    <location>
        <position position="1257"/>
    </location>
</feature>
<comment type="catalytic activity">
    <reaction evidence="10">
        <text>N(2)-formyl-N(1)-(5-phospho-beta-D-ribosyl)glycinamide + L-glutamine + ATP + H2O = 2-formamido-N(1)-(5-O-phospho-beta-D-ribosyl)acetamidine + L-glutamate + ADP + phosphate + H(+)</text>
        <dbReference type="Rhea" id="RHEA:17129"/>
        <dbReference type="ChEBI" id="CHEBI:15377"/>
        <dbReference type="ChEBI" id="CHEBI:15378"/>
        <dbReference type="ChEBI" id="CHEBI:29985"/>
        <dbReference type="ChEBI" id="CHEBI:30616"/>
        <dbReference type="ChEBI" id="CHEBI:43474"/>
        <dbReference type="ChEBI" id="CHEBI:58359"/>
        <dbReference type="ChEBI" id="CHEBI:147286"/>
        <dbReference type="ChEBI" id="CHEBI:147287"/>
        <dbReference type="ChEBI" id="CHEBI:456216"/>
        <dbReference type="EC" id="6.3.5.3"/>
    </reaction>
</comment>
<evidence type="ECO:0000256" key="4">
    <source>
        <dbReference type="ARBA" id="ARBA00022723"/>
    </source>
</evidence>
<dbReference type="EC" id="6.3.5.3" evidence="10"/>
<dbReference type="Pfam" id="PF13507">
    <property type="entry name" value="GATase_5"/>
    <property type="match status" value="1"/>
</dbReference>
<dbReference type="Gene3D" id="1.10.8.750">
    <property type="entry name" value="Phosphoribosylformylglycinamidine synthase, linker domain"/>
    <property type="match status" value="1"/>
</dbReference>
<dbReference type="InterPro" id="IPR040707">
    <property type="entry name" value="FGAR-AT_N"/>
</dbReference>
<dbReference type="InterPro" id="IPR029062">
    <property type="entry name" value="Class_I_gatase-like"/>
</dbReference>
<dbReference type="InterPro" id="IPR036676">
    <property type="entry name" value="PurM-like_C_sf"/>
</dbReference>
<dbReference type="InterPro" id="IPR036921">
    <property type="entry name" value="PurM-like_N_sf"/>
</dbReference>
<dbReference type="InterPro" id="IPR041609">
    <property type="entry name" value="PurL_linker"/>
</dbReference>
<comment type="subcellular location">
    <subcellularLocation>
        <location evidence="10">Cytoplasm</location>
    </subcellularLocation>
</comment>
<dbReference type="Pfam" id="PF22689">
    <property type="entry name" value="FGAR-AT_PurM_N-like"/>
    <property type="match status" value="1"/>
</dbReference>
<keyword evidence="10" id="KW-0963">Cytoplasm</keyword>
<evidence type="ECO:0000256" key="6">
    <source>
        <dbReference type="ARBA" id="ARBA00022755"/>
    </source>
</evidence>
<comment type="pathway">
    <text evidence="1 10">Purine metabolism; IMP biosynthesis via de novo pathway; 5-amino-1-(5-phospho-D-ribosyl)imidazole from N(2)-formyl-N(1)-(5-phospho-D-ribosyl)glycinamide: step 1/2.</text>
</comment>
<dbReference type="InterPro" id="IPR055181">
    <property type="entry name" value="FGAR-AT_PurM_N-like"/>
</dbReference>
<dbReference type="SUPFAM" id="SSF109736">
    <property type="entry name" value="FGAM synthase PurL, linker domain"/>
    <property type="match status" value="1"/>
</dbReference>
<dbReference type="InterPro" id="IPR036604">
    <property type="entry name" value="PurS-like_sf"/>
</dbReference>
<evidence type="ECO:0000259" key="14">
    <source>
        <dbReference type="Pfam" id="PF22689"/>
    </source>
</evidence>
<feature type="domain" description="PurM-like C-terminal" evidence="11">
    <location>
        <begin position="830"/>
        <end position="959"/>
    </location>
</feature>
<dbReference type="SUPFAM" id="SSF82697">
    <property type="entry name" value="PurS-like"/>
    <property type="match status" value="1"/>
</dbReference>
<evidence type="ECO:0000259" key="13">
    <source>
        <dbReference type="Pfam" id="PF18076"/>
    </source>
</evidence>
<feature type="binding site" evidence="10">
    <location>
        <position position="712"/>
    </location>
    <ligand>
        <name>Mg(2+)</name>
        <dbReference type="ChEBI" id="CHEBI:18420"/>
    </ligand>
</feature>
<dbReference type="NCBIfam" id="TIGR01735">
    <property type="entry name" value="FGAM_synt"/>
    <property type="match status" value="1"/>
</dbReference>
<dbReference type="HAMAP" id="MF_00419">
    <property type="entry name" value="PurL_1"/>
    <property type="match status" value="1"/>
</dbReference>
<feature type="domain" description="Phosphoribosylformylglycinamidine synthase N-terminal" evidence="13">
    <location>
        <begin position="35"/>
        <end position="148"/>
    </location>
</feature>
<dbReference type="SUPFAM" id="SSF56042">
    <property type="entry name" value="PurM C-terminal domain-like"/>
    <property type="match status" value="2"/>
</dbReference>
<evidence type="ECO:0000256" key="3">
    <source>
        <dbReference type="ARBA" id="ARBA00022598"/>
    </source>
</evidence>
<evidence type="ECO:0000256" key="7">
    <source>
        <dbReference type="ARBA" id="ARBA00022840"/>
    </source>
</evidence>
<sequence>MQILPGAPALSPFRTQKLLASLQAVAPGVSGVAAEFTHFADLSAPLSEAELHVLAKLLTYGPRMDEVSHSGELFLVVPRFGTISPWSSKASDIAQNCGLNAVKRIERGVSYHVQGEIKAEERTAVVALLHDRMVETVLSDLDQAAGLFEHAEPAAQTTVDVIGGGRDALASANRELGLALADDEVDYLVENFQKLGRNPVDVELMMFAQANSEHCRHKIFNASWTLDGEEQPRSLFKMIKNTFECNGENVLSAYADNAAVVSGPEAGRFYPDPETGEYHYSSENINLLMKVETHNHPTAISPFAGAGTGAGGEIRDEGAVGRGSKPKVGLTGFTVSNLNIPSFIQPWEQDYGKPGRIVSALDIMLDGPIGGAAFNNEFGRPNICGYFRTFEEDYDGERRGYHKPIMLAGGYGNIRTEHVDKPPFEAGCKLVVLGGPAMLIGLGGGAASSMDSGSSSEDLDFASVQRQNPEIERRCQEVIDRCWQLGEHNPIAFIHDVGAGGLSNAFPELVKDGGCGGSFELRDVPNDEPSMSPLAIWCNESQERYVLAIAPENLARFEAMCSRERAPYAVVGESTSEQHLLVNDKHFDSKPVDLPMSLLFGKAPKMHREAKRYTPATEEFTTTDIHINEAAERVLKHPTVASKNFLITIGDRSVTGQVARDQMVGPWQIPVADCAITTVSYDSNMGEAMSIGERTPTALLNAPASGRMAIGEAITNIACAPIADIKDIKLSANWMCAAGHKGEDEKLYRTVEAVGMELCPALGITIPVGKDSMSMRTAWQEDGNDKAVTAPLSLVITAFSPVSDVRQAVTPQLRTDLGETELLLVDLGAGQNRLGGSILAQTYNQLGETPPDVDDAVLLKGFFTVMQKALADGLVLAYHDRSDGGLFATLAEMAFAGHCGLDVDINALGDCPLTALFNEELGAVLQVKKNHVAAIKALFADAGLADCTHSLGVVNDDDWLRVSLSGELVFDQSRVILQSLWSETSFQMQSLRDNPDCARQEFEGIMAADPGLSVKLSYDQNHDVAAPYISAGTRPRLAVLREQGVNGHVEMAAAFDRAGFNAVDVHMSDLLTGRVNLDTFKGLVSCGGFSYGDVLGAGEGWAKTVLFNAQVRDQFEQFFNRADTFSLGVCNGCQMMSNLKDLIPGADHWPRFVRNLSEQFEARYSLVQIQESPSVLFSGMAGSHMPVAVAHGEGRAEFVDEAALNSCDSSGMVAMRYLDNNLAATEQYPSNPNGSPRGITSVTSQDGRATIMMPHPERVFRTVTNSWHPDNWQEDGAWLRLFRNARVFVG</sequence>
<evidence type="ECO:0000256" key="1">
    <source>
        <dbReference type="ARBA" id="ARBA00004920"/>
    </source>
</evidence>
<feature type="binding site" evidence="10">
    <location>
        <position position="716"/>
    </location>
    <ligand>
        <name>Mg(2+)</name>
        <dbReference type="ChEBI" id="CHEBI:18420"/>
    </ligand>
</feature>
<comment type="subunit">
    <text evidence="10">Monomer.</text>
</comment>
<evidence type="ECO:0000256" key="5">
    <source>
        <dbReference type="ARBA" id="ARBA00022741"/>
    </source>
</evidence>
<comment type="function">
    <text evidence="10">Phosphoribosylformylglycinamidine synthase involved in the purines biosynthetic pathway. Catalyzes the ATP-dependent conversion of formylglycinamide ribonucleotide (FGAR) and glutamine to yield formylglycinamidine ribonucleotide (FGAM) and glutamate.</text>
</comment>
<dbReference type="Pfam" id="PF02769">
    <property type="entry name" value="AIRS_C"/>
    <property type="match status" value="2"/>
</dbReference>
<dbReference type="CDD" id="cd02203">
    <property type="entry name" value="PurL_repeat1"/>
    <property type="match status" value="1"/>
</dbReference>
<dbReference type="InterPro" id="IPR010073">
    <property type="entry name" value="PurL_large"/>
</dbReference>
<dbReference type="EMBL" id="JAXAFO010000001">
    <property type="protein sequence ID" value="MDX6847808.1"/>
    <property type="molecule type" value="Genomic_DNA"/>
</dbReference>
<dbReference type="RefSeq" id="WP_302724410.1">
    <property type="nucleotide sequence ID" value="NZ_JAULRU010000797.1"/>
</dbReference>
<comment type="caution">
    <text evidence="10">Lacks conserved residue(s) required for the propagation of feature annotation.</text>
</comment>
<feature type="domain" description="Phosphoribosylformylglycinamidine synthase linker" evidence="12">
    <location>
        <begin position="169"/>
        <end position="218"/>
    </location>
</feature>
<evidence type="ECO:0000259" key="12">
    <source>
        <dbReference type="Pfam" id="PF18072"/>
    </source>
</evidence>
<feature type="domain" description="PurM-like C-terminal" evidence="11">
    <location>
        <begin position="425"/>
        <end position="580"/>
    </location>
</feature>
<evidence type="ECO:0000259" key="11">
    <source>
        <dbReference type="Pfam" id="PF02769"/>
    </source>
</evidence>
<protein>
    <recommendedName>
        <fullName evidence="10">Phosphoribosylformylglycinamidine synthase</fullName>
        <shortName evidence="10">FGAM synthase</shortName>
        <shortName evidence="10">FGAMS</shortName>
        <ecNumber evidence="10">6.3.5.3</ecNumber>
    </recommendedName>
    <alternativeName>
        <fullName evidence="10">Formylglycinamide ribonucleotide amidotransferase</fullName>
        <shortName evidence="10">FGAR amidotransferase</shortName>
        <shortName evidence="10">FGAR-AT</shortName>
    </alternativeName>
</protein>
<proteinExistence type="inferred from homology"/>
<dbReference type="PANTHER" id="PTHR10099">
    <property type="entry name" value="PHOSPHORIBOSYLFORMYLGLYCINAMIDINE SYNTHASE"/>
    <property type="match status" value="1"/>
</dbReference>
<name>A0ABU4RVV5_9GAMM</name>
<dbReference type="CDD" id="cd02204">
    <property type="entry name" value="PurL_repeat2"/>
    <property type="match status" value="1"/>
</dbReference>
<feature type="binding site" evidence="10">
    <location>
        <position position="880"/>
    </location>
    <ligand>
        <name>Mg(2+)</name>
        <dbReference type="ChEBI" id="CHEBI:18420"/>
    </ligand>
</feature>
<keyword evidence="5 10" id="KW-0547">Nucleotide-binding</keyword>
<feature type="binding site" evidence="10">
    <location>
        <position position="672"/>
    </location>
    <ligand>
        <name>ATP</name>
        <dbReference type="ChEBI" id="CHEBI:30616"/>
    </ligand>
</feature>
<reference evidence="15 16" key="1">
    <citation type="submission" date="2023-11" db="EMBL/GenBank/DDBJ databases">
        <title>Gilvimarinus fulvus sp. nov., isolated from the surface of Kelp.</title>
        <authorList>
            <person name="Sun Y.Y."/>
            <person name="Gong Y."/>
            <person name="Du Z.J."/>
        </authorList>
    </citation>
    <scope>NUCLEOTIDE SEQUENCE [LARGE SCALE GENOMIC DNA]</scope>
    <source>
        <strain evidence="15 16">SDUM040013</strain>
    </source>
</reference>
<dbReference type="Gene3D" id="3.30.1330.10">
    <property type="entry name" value="PurM-like, N-terminal domain"/>
    <property type="match status" value="2"/>
</dbReference>
<dbReference type="SUPFAM" id="SSF52317">
    <property type="entry name" value="Class I glutamine amidotransferase-like"/>
    <property type="match status" value="1"/>
</dbReference>
<keyword evidence="7 10" id="KW-0067">ATP-binding</keyword>
<dbReference type="Pfam" id="PF18072">
    <property type="entry name" value="FGAR-AT_linker"/>
    <property type="match status" value="1"/>
</dbReference>
<dbReference type="Proteomes" id="UP001273505">
    <property type="component" value="Unassembled WGS sequence"/>
</dbReference>
<evidence type="ECO:0000313" key="15">
    <source>
        <dbReference type="EMBL" id="MDX6847808.1"/>
    </source>
</evidence>
<dbReference type="SUPFAM" id="SSF55326">
    <property type="entry name" value="PurM N-terminal domain-like"/>
    <property type="match status" value="2"/>
</dbReference>
<organism evidence="15 16">
    <name type="scientific">Gilvimarinus gilvus</name>
    <dbReference type="NCBI Taxonomy" id="3058038"/>
    <lineage>
        <taxon>Bacteria</taxon>
        <taxon>Pseudomonadati</taxon>
        <taxon>Pseudomonadota</taxon>
        <taxon>Gammaproteobacteria</taxon>
        <taxon>Cellvibrionales</taxon>
        <taxon>Cellvibrionaceae</taxon>
        <taxon>Gilvimarinus</taxon>
    </lineage>
</organism>
<keyword evidence="6 10" id="KW-0658">Purine biosynthesis</keyword>
<keyword evidence="9 10" id="KW-0315">Glutamine amidotransferase</keyword>
<evidence type="ECO:0000256" key="8">
    <source>
        <dbReference type="ARBA" id="ARBA00022842"/>
    </source>
</evidence>
<gene>
    <name evidence="10 15" type="primary">purL</name>
    <name evidence="15" type="synonym">purI</name>
    <name evidence="15" type="ORF">SCD92_00460</name>
</gene>
<keyword evidence="4 10" id="KW-0479">Metal-binding</keyword>
<dbReference type="CDD" id="cd01740">
    <property type="entry name" value="GATase1_FGAR_AT"/>
    <property type="match status" value="1"/>
</dbReference>
<comment type="similarity">
    <text evidence="2 10">In the N-terminal section; belongs to the FGAMS family.</text>
</comment>
<accession>A0ABU4RVV5</accession>
<dbReference type="Gene3D" id="3.90.650.10">
    <property type="entry name" value="PurM-like C-terminal domain"/>
    <property type="match status" value="2"/>
</dbReference>
<feature type="active site" description="Nucleophile" evidence="10">
    <location>
        <position position="1130"/>
    </location>
</feature>
<dbReference type="Gene3D" id="3.40.50.880">
    <property type="match status" value="1"/>
</dbReference>
<evidence type="ECO:0000256" key="10">
    <source>
        <dbReference type="HAMAP-Rule" id="MF_00419"/>
    </source>
</evidence>
<dbReference type="Pfam" id="PF18076">
    <property type="entry name" value="FGAR-AT_N"/>
    <property type="match status" value="1"/>
</dbReference>
<dbReference type="SMART" id="SM01211">
    <property type="entry name" value="GATase_5"/>
    <property type="match status" value="1"/>
</dbReference>
<keyword evidence="8 10" id="KW-0460">Magnesium</keyword>
<evidence type="ECO:0000256" key="9">
    <source>
        <dbReference type="ARBA" id="ARBA00022962"/>
    </source>
</evidence>
<dbReference type="GO" id="GO:0004642">
    <property type="term" value="F:phosphoribosylformylglycinamidine synthase activity"/>
    <property type="evidence" value="ECO:0007669"/>
    <property type="project" value="UniProtKB-EC"/>
</dbReference>
<evidence type="ECO:0000256" key="2">
    <source>
        <dbReference type="ARBA" id="ARBA00008608"/>
    </source>
</evidence>
<feature type="domain" description="FGAR-AT PurM N-terminal-like" evidence="14">
    <location>
        <begin position="642"/>
        <end position="801"/>
    </location>
</feature>
<keyword evidence="16" id="KW-1185">Reference proteome</keyword>
<keyword evidence="3 10" id="KW-0436">Ligase</keyword>
<dbReference type="NCBIfam" id="NF003672">
    <property type="entry name" value="PRK05297.1"/>
    <property type="match status" value="1"/>
</dbReference>
<dbReference type="PANTHER" id="PTHR10099:SF1">
    <property type="entry name" value="PHOSPHORIBOSYLFORMYLGLYCINAMIDINE SYNTHASE"/>
    <property type="match status" value="1"/>
</dbReference>
<feature type="binding site" evidence="10">
    <location>
        <position position="882"/>
    </location>
    <ligand>
        <name>ATP</name>
        <dbReference type="ChEBI" id="CHEBI:30616"/>
    </ligand>
</feature>
<dbReference type="InterPro" id="IPR010918">
    <property type="entry name" value="PurM-like_C_dom"/>
</dbReference>
<comment type="caution">
    <text evidence="15">The sequence shown here is derived from an EMBL/GenBank/DDBJ whole genome shotgun (WGS) entry which is preliminary data.</text>
</comment>